<dbReference type="EMBL" id="JUFX02000112">
    <property type="protein sequence ID" value="KPH87436.1"/>
    <property type="molecule type" value="Genomic_DNA"/>
</dbReference>
<dbReference type="PANTHER" id="PTHR43840:SF15">
    <property type="entry name" value="MITOCHONDRIAL METAL TRANSPORTER 1-RELATED"/>
    <property type="match status" value="1"/>
</dbReference>
<evidence type="ECO:0000256" key="4">
    <source>
        <dbReference type="ARBA" id="ARBA00022692"/>
    </source>
</evidence>
<dbReference type="Pfam" id="PF01545">
    <property type="entry name" value="Cation_efflux"/>
    <property type="match status" value="1"/>
</dbReference>
<sequence>MPITASLPTPVQSRFQSPLPDMFSNTNTKIRAAWCSVVVSIIALGMKYAAWRVTGSIALYSDAIETIINVVSAVAGLWALRVASLPPDHNHTYGHYKAEYLSAVAEGVLVVITALTIAHEAWVGFMHMHPPEDSLLGISLNGGAGLLNLGWGLFLMRMGRAHHSPALVASGHHVLSDVWTSAVLICGFVLIPLTGWLWLDPLLAAMIAVNVLRTGWDMMRTSIAGLMDEAPDSQTLGEIRSIISHTATGAIEAHDIRARIVGAMTFIEFHLVVPGAMSVEDAHHICDRIEDGLRAGVGDALIHIHVEPERKAKHTGVLVLP</sequence>
<keyword evidence="6 7" id="KW-0472">Membrane</keyword>
<dbReference type="InterPro" id="IPR027470">
    <property type="entry name" value="Cation_efflux_CTD"/>
</dbReference>
<dbReference type="GO" id="GO:0015093">
    <property type="term" value="F:ferrous iron transmembrane transporter activity"/>
    <property type="evidence" value="ECO:0007669"/>
    <property type="project" value="TreeGrafter"/>
</dbReference>
<dbReference type="InterPro" id="IPR027469">
    <property type="entry name" value="Cation_efflux_TMD_sf"/>
</dbReference>
<evidence type="ECO:0000313" key="10">
    <source>
        <dbReference type="EMBL" id="KPH87436.1"/>
    </source>
</evidence>
<comment type="similarity">
    <text evidence="2">Belongs to the cation diffusion facilitator (CDF) transporter (TC 2.A.4) family.</text>
</comment>
<dbReference type="AlphaFoldDB" id="A0A0N0MFC1"/>
<evidence type="ECO:0000256" key="2">
    <source>
        <dbReference type="ARBA" id="ARBA00008114"/>
    </source>
</evidence>
<feature type="transmembrane region" description="Helical" evidence="7">
    <location>
        <begin position="100"/>
        <end position="123"/>
    </location>
</feature>
<dbReference type="NCBIfam" id="TIGR01297">
    <property type="entry name" value="CDF"/>
    <property type="match status" value="1"/>
</dbReference>
<feature type="transmembrane region" description="Helical" evidence="7">
    <location>
        <begin position="178"/>
        <end position="199"/>
    </location>
</feature>
<dbReference type="SUPFAM" id="SSF160240">
    <property type="entry name" value="Cation efflux protein cytoplasmic domain-like"/>
    <property type="match status" value="1"/>
</dbReference>
<dbReference type="GO" id="GO:0015341">
    <property type="term" value="F:zinc efflux antiporter activity"/>
    <property type="evidence" value="ECO:0007669"/>
    <property type="project" value="TreeGrafter"/>
</dbReference>
<keyword evidence="5 7" id="KW-1133">Transmembrane helix</keyword>
<evidence type="ECO:0000256" key="7">
    <source>
        <dbReference type="SAM" id="Phobius"/>
    </source>
</evidence>
<evidence type="ECO:0000256" key="1">
    <source>
        <dbReference type="ARBA" id="ARBA00004141"/>
    </source>
</evidence>
<name>A0A0N0MFC1_9PROT</name>
<gene>
    <name evidence="10" type="ORF">GLUCOINTEAF2_0200301</name>
</gene>
<dbReference type="InterPro" id="IPR058533">
    <property type="entry name" value="Cation_efflux_TM"/>
</dbReference>
<dbReference type="InterPro" id="IPR002524">
    <property type="entry name" value="Cation_efflux"/>
</dbReference>
<protein>
    <submittedName>
        <fullName evidence="10">Cation transporter</fullName>
    </submittedName>
</protein>
<keyword evidence="4 7" id="KW-0812">Transmembrane</keyword>
<dbReference type="InterPro" id="IPR036837">
    <property type="entry name" value="Cation_efflux_CTD_sf"/>
</dbReference>
<keyword evidence="3" id="KW-0813">Transport</keyword>
<dbReference type="Gene3D" id="1.20.1510.10">
    <property type="entry name" value="Cation efflux protein transmembrane domain"/>
    <property type="match status" value="1"/>
</dbReference>
<proteinExistence type="inferred from homology"/>
<dbReference type="PANTHER" id="PTHR43840">
    <property type="entry name" value="MITOCHONDRIAL METAL TRANSPORTER 1-RELATED"/>
    <property type="match status" value="1"/>
</dbReference>
<dbReference type="GO" id="GO:0006882">
    <property type="term" value="P:intracellular zinc ion homeostasis"/>
    <property type="evidence" value="ECO:0007669"/>
    <property type="project" value="TreeGrafter"/>
</dbReference>
<organism evidence="10 11">
    <name type="scientific">Komagataeibacter intermedius AF2</name>
    <dbReference type="NCBI Taxonomy" id="1458464"/>
    <lineage>
        <taxon>Bacteria</taxon>
        <taxon>Pseudomonadati</taxon>
        <taxon>Pseudomonadota</taxon>
        <taxon>Alphaproteobacteria</taxon>
        <taxon>Acetobacterales</taxon>
        <taxon>Acetobacteraceae</taxon>
        <taxon>Komagataeibacter</taxon>
    </lineage>
</organism>
<accession>A0A0N0MFC1</accession>
<dbReference type="SUPFAM" id="SSF161111">
    <property type="entry name" value="Cation efflux protein transmembrane domain-like"/>
    <property type="match status" value="1"/>
</dbReference>
<dbReference type="Proteomes" id="UP000031553">
    <property type="component" value="Unassembled WGS sequence"/>
</dbReference>
<evidence type="ECO:0000256" key="5">
    <source>
        <dbReference type="ARBA" id="ARBA00022989"/>
    </source>
</evidence>
<dbReference type="Pfam" id="PF16916">
    <property type="entry name" value="ZT_dimer"/>
    <property type="match status" value="1"/>
</dbReference>
<evidence type="ECO:0000256" key="6">
    <source>
        <dbReference type="ARBA" id="ARBA00023136"/>
    </source>
</evidence>
<feature type="transmembrane region" description="Helical" evidence="7">
    <location>
        <begin position="30"/>
        <end position="50"/>
    </location>
</feature>
<evidence type="ECO:0000259" key="8">
    <source>
        <dbReference type="Pfam" id="PF01545"/>
    </source>
</evidence>
<comment type="caution">
    <text evidence="10">The sequence shown here is derived from an EMBL/GenBank/DDBJ whole genome shotgun (WGS) entry which is preliminary data.</text>
</comment>
<comment type="subcellular location">
    <subcellularLocation>
        <location evidence="1">Membrane</location>
        <topology evidence="1">Multi-pass membrane protein</topology>
    </subcellularLocation>
</comment>
<dbReference type="Gene3D" id="3.30.70.1350">
    <property type="entry name" value="Cation efflux protein, cytoplasmic domain"/>
    <property type="match status" value="1"/>
</dbReference>
<dbReference type="InterPro" id="IPR050291">
    <property type="entry name" value="CDF_Transporter"/>
</dbReference>
<feature type="domain" description="Cation efflux protein transmembrane" evidence="8">
    <location>
        <begin position="34"/>
        <end position="227"/>
    </location>
</feature>
<reference evidence="10 11" key="1">
    <citation type="submission" date="2015-07" db="EMBL/GenBank/DDBJ databases">
        <title>Draft Genome Sequence of Komagataeibacter intermedius Strain AF2, Isolated from Kombucha Tea.</title>
        <authorList>
            <person name="Santos R.A."/>
            <person name="Berretta A.A."/>
            <person name="Barud H.S."/>
            <person name="Ribeiro S.J."/>
            <person name="Gonzalez-Garcia L.N."/>
            <person name="Zucchi T.D."/>
            <person name="Goldman G.H."/>
            <person name="Riano-Pachon D.M."/>
        </authorList>
    </citation>
    <scope>NUCLEOTIDE SEQUENCE [LARGE SCALE GENOMIC DNA]</scope>
    <source>
        <strain evidence="10 11">AF2</strain>
    </source>
</reference>
<evidence type="ECO:0000313" key="11">
    <source>
        <dbReference type="Proteomes" id="UP000031553"/>
    </source>
</evidence>
<feature type="domain" description="Cation efflux protein cytoplasmic" evidence="9">
    <location>
        <begin position="231"/>
        <end position="309"/>
    </location>
</feature>
<feature type="transmembrane region" description="Helical" evidence="7">
    <location>
        <begin position="135"/>
        <end position="158"/>
    </location>
</feature>
<evidence type="ECO:0000256" key="3">
    <source>
        <dbReference type="ARBA" id="ARBA00022448"/>
    </source>
</evidence>
<dbReference type="GO" id="GO:0005886">
    <property type="term" value="C:plasma membrane"/>
    <property type="evidence" value="ECO:0007669"/>
    <property type="project" value="TreeGrafter"/>
</dbReference>
<feature type="transmembrane region" description="Helical" evidence="7">
    <location>
        <begin position="57"/>
        <end position="80"/>
    </location>
</feature>
<dbReference type="GO" id="GO:0015086">
    <property type="term" value="F:cadmium ion transmembrane transporter activity"/>
    <property type="evidence" value="ECO:0007669"/>
    <property type="project" value="TreeGrafter"/>
</dbReference>
<evidence type="ECO:0000259" key="9">
    <source>
        <dbReference type="Pfam" id="PF16916"/>
    </source>
</evidence>